<accession>D4XUU9</accession>
<dbReference type="Proteomes" id="UP000003085">
    <property type="component" value="Unassembled WGS sequence"/>
</dbReference>
<dbReference type="REBASE" id="29092">
    <property type="entry name" value="AhaBGORF3491P"/>
</dbReference>
<protein>
    <submittedName>
        <fullName evidence="1">Uncharacterized protein</fullName>
    </submittedName>
</protein>
<name>D4XUU9_ACIHA</name>
<comment type="caution">
    <text evidence="1">The sequence shown here is derived from an EMBL/GenBank/DDBJ whole genome shotgun (WGS) entry which is preliminary data.</text>
</comment>
<dbReference type="HOGENOM" id="CLU_933180_0_0_6"/>
<sequence length="302" mass="34366">MRKAYRDLEDYIVDLFNNTDGVVHWNNKIYNRIVACKPYPQKGGGECKTDVYVLLNNIDEGTVAEIKISVKKDDAEFLANKLTAPVAEDLLGSNWKQILTESIDLIKERFISKKNDLAFLKPNSGEIDANFTLGWKLEVTNKERTLSSPLKLTNNEIVKIIFKGENQTLEKKDAVIFSNTIQKNSGIAEYLINGNIDKYSNAQDVIDDLINLDTYDAGDIYLVFTANNFRYKANKADGARTLAIAVKWSVKNNRLSPEIIFDEPLIYQGERDMMPLIKQCLIQLKINDFSDIDIEKIKPNED</sequence>
<dbReference type="AlphaFoldDB" id="D4XUU9"/>
<proteinExistence type="predicted"/>
<organism evidence="1 2">
    <name type="scientific">Acinetobacter haemolyticus ATCC 19194</name>
    <dbReference type="NCBI Taxonomy" id="707232"/>
    <lineage>
        <taxon>Bacteria</taxon>
        <taxon>Pseudomonadati</taxon>
        <taxon>Pseudomonadota</taxon>
        <taxon>Gammaproteobacteria</taxon>
        <taxon>Moraxellales</taxon>
        <taxon>Moraxellaceae</taxon>
        <taxon>Acinetobacter</taxon>
    </lineage>
</organism>
<reference evidence="2" key="1">
    <citation type="submission" date="2010-03" db="EMBL/GenBank/DDBJ databases">
        <title>Complete sequence of Mobiluncus curtisii ATCC 43063.</title>
        <authorList>
            <person name="Muzny D."/>
            <person name="Qin X."/>
            <person name="Deng J."/>
            <person name="Jiang H."/>
            <person name="Liu Y."/>
            <person name="Qu J."/>
            <person name="Song X.-Z."/>
            <person name="Zhang L."/>
            <person name="Thornton R."/>
            <person name="Coyle M."/>
            <person name="Francisco L."/>
            <person name="Jackson L."/>
            <person name="Javaid M."/>
            <person name="Korchina V."/>
            <person name="Kovar C."/>
            <person name="Mata R."/>
            <person name="Mathew T."/>
            <person name="Ngo R."/>
            <person name="Nguyen L."/>
            <person name="Nguyen N."/>
            <person name="Okwuonu G."/>
            <person name="Ongeri F."/>
            <person name="Pham C."/>
            <person name="Simmons D."/>
            <person name="Wilczek-Boney K."/>
            <person name="Hale W."/>
            <person name="Jakkamsetti A."/>
            <person name="Pham P."/>
            <person name="Ruth R."/>
            <person name="San Lucas F."/>
            <person name="Warren J."/>
            <person name="Zhang J."/>
            <person name="Zhao Z."/>
            <person name="Zhou C."/>
            <person name="Zhu D."/>
            <person name="Lee S."/>
            <person name="Bess C."/>
            <person name="Blankenburg K."/>
            <person name="Forbes L."/>
            <person name="Fu Q."/>
            <person name="Gubbala S."/>
            <person name="Hirani K."/>
            <person name="Jayaseelan J.C."/>
            <person name="Lara F."/>
            <person name="Munidasa M."/>
            <person name="Palculict T."/>
            <person name="Patil S."/>
            <person name="Pu L.-L."/>
            <person name="Saada N."/>
            <person name="Tang L."/>
            <person name="Weissenberger G."/>
            <person name="Zhu Y."/>
            <person name="Hemphill L."/>
            <person name="Shang Y."/>
            <person name="Youmans B."/>
            <person name="Ayvaz T."/>
            <person name="Ross M."/>
            <person name="Santibanez J."/>
            <person name="Aqrawi P."/>
            <person name="Gross S."/>
            <person name="Joshi V."/>
            <person name="Fowler G."/>
            <person name="Nazareth L."/>
            <person name="Reid J."/>
            <person name="Worley K."/>
            <person name="Petrosino J."/>
            <person name="Highlander S."/>
            <person name="Gibbs R."/>
            <person name="Gibbs R."/>
        </authorList>
    </citation>
    <scope>NUCLEOTIDE SEQUENCE [LARGE SCALE GENOMIC DNA]</scope>
    <source>
        <strain evidence="2">ATCC 19194</strain>
    </source>
</reference>
<dbReference type="EMBL" id="ADMT01000253">
    <property type="protein sequence ID" value="EFF81037.1"/>
    <property type="molecule type" value="Genomic_DNA"/>
</dbReference>
<evidence type="ECO:0000313" key="2">
    <source>
        <dbReference type="Proteomes" id="UP000003085"/>
    </source>
</evidence>
<dbReference type="RefSeq" id="WP_004641839.1">
    <property type="nucleotide sequence ID" value="NZ_GG770439.1"/>
</dbReference>
<gene>
    <name evidence="1" type="ORF">HMP0015_3491</name>
</gene>
<evidence type="ECO:0000313" key="1">
    <source>
        <dbReference type="EMBL" id="EFF81037.1"/>
    </source>
</evidence>